<evidence type="ECO:0000256" key="3">
    <source>
        <dbReference type="ARBA" id="ARBA00022723"/>
    </source>
</evidence>
<dbReference type="AlphaFoldDB" id="A0AAE1LB58"/>
<dbReference type="InterPro" id="IPR006384">
    <property type="entry name" value="HAD_hydro_PyrdxlP_Pase-like"/>
</dbReference>
<keyword evidence="3 6" id="KW-0479">Metal-binding</keyword>
<proteinExistence type="inferred from homology"/>
<dbReference type="PANTHER" id="PTHR20889:SF12">
    <property type="entry name" value="LP01149P"/>
    <property type="match status" value="1"/>
</dbReference>
<evidence type="ECO:0000256" key="4">
    <source>
        <dbReference type="ARBA" id="ARBA00022801"/>
    </source>
</evidence>
<feature type="binding site" evidence="6">
    <location>
        <position position="144"/>
    </location>
    <ligand>
        <name>Mg(2+)</name>
        <dbReference type="ChEBI" id="CHEBI:18420"/>
    </ligand>
</feature>
<dbReference type="SUPFAM" id="SSF56784">
    <property type="entry name" value="HAD-like"/>
    <property type="match status" value="1"/>
</dbReference>
<evidence type="ECO:0000313" key="8">
    <source>
        <dbReference type="Proteomes" id="UP001219518"/>
    </source>
</evidence>
<dbReference type="InterPro" id="IPR036412">
    <property type="entry name" value="HAD-like_sf"/>
</dbReference>
<evidence type="ECO:0000256" key="2">
    <source>
        <dbReference type="ARBA" id="ARBA00008541"/>
    </source>
</evidence>
<dbReference type="NCBIfam" id="TIGR01488">
    <property type="entry name" value="HAD-SF-IB"/>
    <property type="match status" value="1"/>
</dbReference>
<evidence type="ECO:0000313" key="7">
    <source>
        <dbReference type="EMBL" id="KAK3913010.1"/>
    </source>
</evidence>
<reference evidence="7" key="2">
    <citation type="journal article" date="2023" name="BMC Genomics">
        <title>Pest status, molecular evolution, and epigenetic factors derived from the genome assembly of Frankliniella fusca, a thysanopteran phytovirus vector.</title>
        <authorList>
            <person name="Catto M.A."/>
            <person name="Labadie P.E."/>
            <person name="Jacobson A.L."/>
            <person name="Kennedy G.G."/>
            <person name="Srinivasan R."/>
            <person name="Hunt B.G."/>
        </authorList>
    </citation>
    <scope>NUCLEOTIDE SEQUENCE</scope>
    <source>
        <strain evidence="7">PL_HMW_Pooled</strain>
    </source>
</reference>
<comment type="caution">
    <text evidence="7">The sequence shown here is derived from an EMBL/GenBank/DDBJ whole genome shotgun (WGS) entry which is preliminary data.</text>
</comment>
<evidence type="ECO:0000256" key="5">
    <source>
        <dbReference type="ARBA" id="ARBA00022842"/>
    </source>
</evidence>
<organism evidence="7 8">
    <name type="scientific">Frankliniella fusca</name>
    <dbReference type="NCBI Taxonomy" id="407009"/>
    <lineage>
        <taxon>Eukaryota</taxon>
        <taxon>Metazoa</taxon>
        <taxon>Ecdysozoa</taxon>
        <taxon>Arthropoda</taxon>
        <taxon>Hexapoda</taxon>
        <taxon>Insecta</taxon>
        <taxon>Pterygota</taxon>
        <taxon>Neoptera</taxon>
        <taxon>Paraneoptera</taxon>
        <taxon>Thysanoptera</taxon>
        <taxon>Terebrantia</taxon>
        <taxon>Thripoidea</taxon>
        <taxon>Thripidae</taxon>
        <taxon>Frankliniella</taxon>
    </lineage>
</organism>
<dbReference type="Gene3D" id="3.40.50.1000">
    <property type="entry name" value="HAD superfamily/HAD-like"/>
    <property type="match status" value="1"/>
</dbReference>
<dbReference type="InterPro" id="IPR023214">
    <property type="entry name" value="HAD_sf"/>
</dbReference>
<dbReference type="InterPro" id="IPR016965">
    <property type="entry name" value="Pase_PHOSPHO-typ"/>
</dbReference>
<evidence type="ECO:0000256" key="1">
    <source>
        <dbReference type="ARBA" id="ARBA00001946"/>
    </source>
</evidence>
<keyword evidence="8" id="KW-1185">Reference proteome</keyword>
<dbReference type="Pfam" id="PF06888">
    <property type="entry name" value="Put_Phosphatase"/>
    <property type="match status" value="1"/>
</dbReference>
<sequence>MPKRLLVAFDFDNTIIDGNSDTIVRDLLLTKPPKIPAVPGMTDLLRFLNQSDVEVIIISDSNSFFINVWLEALFDQICTIAKVYTNQAFFDSSGLLNVSMYHDPPQDWCQMCPKNLCKGFVLAKHLKEKLCEGIEFSHVAYIGDGRNDFCPCTKLMETDYIFPRQGYSLSKILEGSITKPNLTCEIKAIVNAWDNARNIQHNLSQVLK</sequence>
<dbReference type="PIRSF" id="PIRSF031051">
    <property type="entry name" value="PyrdxlP_Pase_PHOSPHO2"/>
    <property type="match status" value="1"/>
</dbReference>
<dbReference type="Proteomes" id="UP001219518">
    <property type="component" value="Unassembled WGS sequence"/>
</dbReference>
<dbReference type="PANTHER" id="PTHR20889">
    <property type="entry name" value="PHOSPHATASE, ORPHAN 1, 2"/>
    <property type="match status" value="1"/>
</dbReference>
<reference evidence="7" key="1">
    <citation type="submission" date="2021-07" db="EMBL/GenBank/DDBJ databases">
        <authorList>
            <person name="Catto M.A."/>
            <person name="Jacobson A."/>
            <person name="Kennedy G."/>
            <person name="Labadie P."/>
            <person name="Hunt B.G."/>
            <person name="Srinivasan R."/>
        </authorList>
    </citation>
    <scope>NUCLEOTIDE SEQUENCE</scope>
    <source>
        <strain evidence="7">PL_HMW_Pooled</strain>
        <tissue evidence="7">Head</tissue>
    </source>
</reference>
<comment type="similarity">
    <text evidence="2">Belongs to the HAD-like hydrolase superfamily. PHOSPHO family.</text>
</comment>
<keyword evidence="4" id="KW-0378">Hydrolase</keyword>
<dbReference type="GO" id="GO:0016791">
    <property type="term" value="F:phosphatase activity"/>
    <property type="evidence" value="ECO:0007669"/>
    <property type="project" value="InterPro"/>
</dbReference>
<protein>
    <submittedName>
        <fullName evidence="7">Phosphoethanolamine/phosphocholine phosphatase</fullName>
    </submittedName>
</protein>
<accession>A0AAE1LB58</accession>
<comment type="cofactor">
    <cofactor evidence="1 6">
        <name>Mg(2+)</name>
        <dbReference type="ChEBI" id="CHEBI:18420"/>
    </cofactor>
</comment>
<evidence type="ECO:0000256" key="6">
    <source>
        <dbReference type="PIRSR" id="PIRSR031051-3"/>
    </source>
</evidence>
<dbReference type="NCBIfam" id="TIGR01489">
    <property type="entry name" value="DKMTPPase-SF"/>
    <property type="match status" value="1"/>
</dbReference>
<dbReference type="EMBL" id="JAHWGI010000307">
    <property type="protein sequence ID" value="KAK3913010.1"/>
    <property type="molecule type" value="Genomic_DNA"/>
</dbReference>
<gene>
    <name evidence="7" type="ORF">KUF71_022464</name>
</gene>
<keyword evidence="5 6" id="KW-0460">Magnesium</keyword>
<dbReference type="GO" id="GO:0046872">
    <property type="term" value="F:metal ion binding"/>
    <property type="evidence" value="ECO:0007669"/>
    <property type="project" value="UniProtKB-KW"/>
</dbReference>
<name>A0AAE1LB58_9NEOP</name>